<protein>
    <submittedName>
        <fullName evidence="2">Uncharacterized protein</fullName>
    </submittedName>
</protein>
<feature type="compositionally biased region" description="Basic and acidic residues" evidence="1">
    <location>
        <begin position="158"/>
        <end position="172"/>
    </location>
</feature>
<name>A0A8S9NAB7_BRACR</name>
<feature type="region of interest" description="Disordered" evidence="1">
    <location>
        <begin position="149"/>
        <end position="178"/>
    </location>
</feature>
<evidence type="ECO:0000313" key="2">
    <source>
        <dbReference type="EMBL" id="KAF3489630.1"/>
    </source>
</evidence>
<dbReference type="Proteomes" id="UP000712600">
    <property type="component" value="Unassembled WGS sequence"/>
</dbReference>
<organism evidence="2 3">
    <name type="scientific">Brassica cretica</name>
    <name type="common">Mustard</name>
    <dbReference type="NCBI Taxonomy" id="69181"/>
    <lineage>
        <taxon>Eukaryota</taxon>
        <taxon>Viridiplantae</taxon>
        <taxon>Streptophyta</taxon>
        <taxon>Embryophyta</taxon>
        <taxon>Tracheophyta</taxon>
        <taxon>Spermatophyta</taxon>
        <taxon>Magnoliopsida</taxon>
        <taxon>eudicotyledons</taxon>
        <taxon>Gunneridae</taxon>
        <taxon>Pentapetalae</taxon>
        <taxon>rosids</taxon>
        <taxon>malvids</taxon>
        <taxon>Brassicales</taxon>
        <taxon>Brassicaceae</taxon>
        <taxon>Brassiceae</taxon>
        <taxon>Brassica</taxon>
    </lineage>
</organism>
<evidence type="ECO:0000256" key="1">
    <source>
        <dbReference type="SAM" id="MobiDB-lite"/>
    </source>
</evidence>
<proteinExistence type="predicted"/>
<dbReference type="EMBL" id="QGKX02002183">
    <property type="protein sequence ID" value="KAF3489630.1"/>
    <property type="molecule type" value="Genomic_DNA"/>
</dbReference>
<comment type="caution">
    <text evidence="2">The sequence shown here is derived from an EMBL/GenBank/DDBJ whole genome shotgun (WGS) entry which is preliminary data.</text>
</comment>
<reference evidence="2" key="1">
    <citation type="submission" date="2019-12" db="EMBL/GenBank/DDBJ databases">
        <title>Genome sequencing and annotation of Brassica cretica.</title>
        <authorList>
            <person name="Studholme D.J."/>
            <person name="Sarris P."/>
        </authorList>
    </citation>
    <scope>NUCLEOTIDE SEQUENCE</scope>
    <source>
        <strain evidence="2">PFS-109/04</strain>
        <tissue evidence="2">Leaf</tissue>
    </source>
</reference>
<sequence>MSSSVSLVSLKNIPKEHPQPVDKVSLLKWLIQWNPKDSLSKAIHLLLISSPLQMLSNLFLPSPQGLDEWMCALSYATSIFGNFMRYVRGGRRLMGAGGCRSLMVSLCRSMAGSQYRSMLKWVRLKSGDDAEGDSTVASNIAGVAGPNQVTAAESEATSNHDSDVSKENRGKETYQGVPTEELRELLDFECSTEECRGLREIAFEGLARMHGLMSYQCSEEFDRYTATEFRLEPGCYVATEQDERSVAT</sequence>
<gene>
    <name evidence="2" type="ORF">F2Q69_00053140</name>
</gene>
<accession>A0A8S9NAB7</accession>
<evidence type="ECO:0000313" key="3">
    <source>
        <dbReference type="Proteomes" id="UP000712600"/>
    </source>
</evidence>
<dbReference type="AlphaFoldDB" id="A0A8S9NAB7"/>